<feature type="region of interest" description="Disordered" evidence="1">
    <location>
        <begin position="38"/>
        <end position="69"/>
    </location>
</feature>
<comment type="caution">
    <text evidence="2">The sequence shown here is derived from an EMBL/GenBank/DDBJ whole genome shotgun (WGS) entry which is preliminary data.</text>
</comment>
<gene>
    <name evidence="2" type="ORF">DZD52_06630</name>
</gene>
<dbReference type="EMBL" id="QUZM01000009">
    <property type="protein sequence ID" value="RFF40659.1"/>
    <property type="molecule type" value="Genomic_DNA"/>
</dbReference>
<evidence type="ECO:0000256" key="1">
    <source>
        <dbReference type="SAM" id="MobiDB-lite"/>
    </source>
</evidence>
<proteinExistence type="predicted"/>
<protein>
    <submittedName>
        <fullName evidence="2">Uncharacterized protein</fullName>
    </submittedName>
</protein>
<evidence type="ECO:0000313" key="3">
    <source>
        <dbReference type="Proteomes" id="UP000259570"/>
    </source>
</evidence>
<evidence type="ECO:0000313" key="2">
    <source>
        <dbReference type="EMBL" id="RFF40659.1"/>
    </source>
</evidence>
<accession>A0A3E1KNC5</accession>
<sequence>MGGQGPVKLVGAQSFQNSDQQIGDAVSSLFSKTTDQLSGAVSSPIAGPLAAWMPPPSPHGRVNGVSRKR</sequence>
<dbReference type="Proteomes" id="UP000259570">
    <property type="component" value="Unassembled WGS sequence"/>
</dbReference>
<organism evidence="2 3">
    <name type="scientific">Xanthomonas nasturtii</name>
    <dbReference type="NCBI Taxonomy" id="1843581"/>
    <lineage>
        <taxon>Bacteria</taxon>
        <taxon>Pseudomonadati</taxon>
        <taxon>Pseudomonadota</taxon>
        <taxon>Gammaproteobacteria</taxon>
        <taxon>Lysobacterales</taxon>
        <taxon>Lysobacteraceae</taxon>
        <taxon>Xanthomonas</taxon>
    </lineage>
</organism>
<name>A0A3E1KNC5_9XANT</name>
<reference evidence="2 3" key="1">
    <citation type="submission" date="2018-08" db="EMBL/GenBank/DDBJ databases">
        <title>Genome sequencing of X. nasturtii WHRI 8984.</title>
        <authorList>
            <person name="Studholme D.J."/>
            <person name="Mchugh J."/>
            <person name="Vicente J."/>
        </authorList>
    </citation>
    <scope>NUCLEOTIDE SEQUENCE [LARGE SCALE GENOMIC DNA]</scope>
    <source>
        <strain evidence="2 3">WHRI 8984</strain>
    </source>
</reference>
<dbReference type="AlphaFoldDB" id="A0A3E1KNC5"/>